<reference evidence="2" key="1">
    <citation type="journal article" date="2022" name="bioRxiv">
        <title>Sequencing and chromosome-scale assembly of the giantPleurodeles waltlgenome.</title>
        <authorList>
            <person name="Brown T."/>
            <person name="Elewa A."/>
            <person name="Iarovenko S."/>
            <person name="Subramanian E."/>
            <person name="Araus A.J."/>
            <person name="Petzold A."/>
            <person name="Susuki M."/>
            <person name="Suzuki K.-i.T."/>
            <person name="Hayashi T."/>
            <person name="Toyoda A."/>
            <person name="Oliveira C."/>
            <person name="Osipova E."/>
            <person name="Leigh N.D."/>
            <person name="Simon A."/>
            <person name="Yun M.H."/>
        </authorList>
    </citation>
    <scope>NUCLEOTIDE SEQUENCE</scope>
    <source>
        <strain evidence="2">20211129_DDA</strain>
        <tissue evidence="2">Liver</tissue>
    </source>
</reference>
<accession>A0AAV7T959</accession>
<proteinExistence type="predicted"/>
<feature type="compositionally biased region" description="Polar residues" evidence="1">
    <location>
        <begin position="12"/>
        <end position="22"/>
    </location>
</feature>
<name>A0AAV7T959_PLEWA</name>
<sequence length="190" mass="21837">MMRSTNQEESRTTPQGQCSCKAQSRGGKKKEQRKQCGTLERDIRALEVHTEEEGGSTPNRQHQICLKCQELWEVADHQARAYALAQRCFYYVGDKTFKLLAWLDKRDSGRSWVREIRVQEGEQWVTNAEIAETFAAYYERIYASGTQETQEGCRAFVRNIDLPQLSETNRAALNVELTAEEIVQALQSLQ</sequence>
<protein>
    <submittedName>
        <fullName evidence="2">Uncharacterized protein</fullName>
    </submittedName>
</protein>
<dbReference type="Proteomes" id="UP001066276">
    <property type="component" value="Chromosome 4_1"/>
</dbReference>
<dbReference type="AlphaFoldDB" id="A0AAV7T959"/>
<evidence type="ECO:0000313" key="2">
    <source>
        <dbReference type="EMBL" id="KAJ1172725.1"/>
    </source>
</evidence>
<comment type="caution">
    <text evidence="2">The sequence shown here is derived from an EMBL/GenBank/DDBJ whole genome shotgun (WGS) entry which is preliminary data.</text>
</comment>
<feature type="region of interest" description="Disordered" evidence="1">
    <location>
        <begin position="1"/>
        <end position="35"/>
    </location>
</feature>
<evidence type="ECO:0000256" key="1">
    <source>
        <dbReference type="SAM" id="MobiDB-lite"/>
    </source>
</evidence>
<feature type="compositionally biased region" description="Basic and acidic residues" evidence="1">
    <location>
        <begin position="1"/>
        <end position="11"/>
    </location>
</feature>
<keyword evidence="3" id="KW-1185">Reference proteome</keyword>
<dbReference type="EMBL" id="JANPWB010000007">
    <property type="protein sequence ID" value="KAJ1172725.1"/>
    <property type="molecule type" value="Genomic_DNA"/>
</dbReference>
<organism evidence="2 3">
    <name type="scientific">Pleurodeles waltl</name>
    <name type="common">Iberian ribbed newt</name>
    <dbReference type="NCBI Taxonomy" id="8319"/>
    <lineage>
        <taxon>Eukaryota</taxon>
        <taxon>Metazoa</taxon>
        <taxon>Chordata</taxon>
        <taxon>Craniata</taxon>
        <taxon>Vertebrata</taxon>
        <taxon>Euteleostomi</taxon>
        <taxon>Amphibia</taxon>
        <taxon>Batrachia</taxon>
        <taxon>Caudata</taxon>
        <taxon>Salamandroidea</taxon>
        <taxon>Salamandridae</taxon>
        <taxon>Pleurodelinae</taxon>
        <taxon>Pleurodeles</taxon>
    </lineage>
</organism>
<evidence type="ECO:0000313" key="3">
    <source>
        <dbReference type="Proteomes" id="UP001066276"/>
    </source>
</evidence>
<gene>
    <name evidence="2" type="ORF">NDU88_004569</name>
</gene>